<dbReference type="AlphaFoldDB" id="E3PW71"/>
<dbReference type="HOGENOM" id="CLU_328928_0_0_9"/>
<dbReference type="PROSITE" id="PS50234">
    <property type="entry name" value="VWFA"/>
    <property type="match status" value="1"/>
</dbReference>
<organism evidence="3 4">
    <name type="scientific">Acetoanaerobium sticklandii (strain ATCC 12662 / DSM 519 / JCM 1433 / CCUG 9281 / NCIMB 10654 / HF)</name>
    <name type="common">Clostridium sticklandii</name>
    <dbReference type="NCBI Taxonomy" id="499177"/>
    <lineage>
        <taxon>Bacteria</taxon>
        <taxon>Bacillati</taxon>
        <taxon>Bacillota</taxon>
        <taxon>Clostridia</taxon>
        <taxon>Peptostreptococcales</taxon>
        <taxon>Filifactoraceae</taxon>
        <taxon>Acetoanaerobium</taxon>
    </lineage>
</organism>
<dbReference type="CDD" id="cd00198">
    <property type="entry name" value="vWFA"/>
    <property type="match status" value="1"/>
</dbReference>
<evidence type="ECO:0000256" key="1">
    <source>
        <dbReference type="SAM" id="MobiDB-lite"/>
    </source>
</evidence>
<dbReference type="KEGG" id="cst:CLOST_0560"/>
<sequence length="873" mass="95034">MKKIKLWQIIILIFALTFVNIHPALIYASQLEVDTQDVSSEAIEDEADIQSEDAPQAEVSDEEQSIESQEGEGEQNPDEQVEGEDESAPLGEPQAEDDIENPDGDVENPDGNVENPDGEEVIEDEETPQGPVDGEIPPSEGEPVDGELPPVDEQVDPNAPSIEEPVDPNAPPVDPNAPPVDPVVDPTVPVIGGGGVIIPPIIAIPGEEIIVTKTADKDQVNPGETINYTIEVTNNSGGDLTGITVEDPMINLIETFDLLTGETKVFTGSFEVKKPEPIMVAGEEIITAPEEPPVITNTVRVYGTGPVGEINKTATVVVNGVLEEVLEVMSEEFIEDPGEIYLDLSEFDSQPMMRSFQMMTVNPYENDHLSIDKTATTLDLEERMYQVDFEITGTPPEKPVDVILVIDTSGSMGTRIPGDSKAPLYYAKLAAINFANSIIDENPDSRVGVIEFSGGYYGYASDASTVINLTNNKANLASSINGLTTHNMTNIQAGFRLAYNKISAISSTRDSVKSVVFLTDGVANVSIGNWSSSNPVVHNTHTIAAYTEGQSLYSYINGNLFTIGLFGAISNSSVKSIARDTLQKAVYDDLEKYYEASSAVDLGPVYETISQKLEYAATNAGVVDFMSIPVNDHFEVITSSITASKGTALYNPTTKKIEWDIGDIREETVTMSYQIKVIDDMWPTTAWSSNWSSLDTVGPFGYQNEPDSGLNPVYTNSSATLSYKNPDNENSTMDFPMPKVPVPPVLRLNIIKAINGAGLAKEFEINISGNLLNQTTMNFNHFTYGGTHKFWGLKQGMYTATENYLPYNYEKVSISAPVTISYDNPEDTITVTNKPKTTGWFYGDDEQKNYFHVGGVIVADMNFDSKKIEIAKA</sequence>
<dbReference type="BioCyc" id="CSTI499177:GJE9-603-MONOMER"/>
<dbReference type="Gene3D" id="3.40.50.410">
    <property type="entry name" value="von Willebrand factor, type A domain"/>
    <property type="match status" value="1"/>
</dbReference>
<dbReference type="Proteomes" id="UP000007041">
    <property type="component" value="Chromosome"/>
</dbReference>
<dbReference type="InterPro" id="IPR002035">
    <property type="entry name" value="VWF_A"/>
</dbReference>
<feature type="compositionally biased region" description="Acidic residues" evidence="1">
    <location>
        <begin position="59"/>
        <end position="87"/>
    </location>
</feature>
<feature type="region of interest" description="Disordered" evidence="1">
    <location>
        <begin position="38"/>
        <end position="182"/>
    </location>
</feature>
<dbReference type="Pfam" id="PF13519">
    <property type="entry name" value="VWA_2"/>
    <property type="match status" value="1"/>
</dbReference>
<gene>
    <name evidence="3" type="ordered locus">CLOST_0560</name>
</gene>
<feature type="compositionally biased region" description="Acidic residues" evidence="1">
    <location>
        <begin position="94"/>
        <end position="108"/>
    </location>
</feature>
<protein>
    <recommendedName>
        <fullName evidence="2">VWFA domain-containing protein</fullName>
    </recommendedName>
</protein>
<dbReference type="EMBL" id="FP565809">
    <property type="protein sequence ID" value="CBH20686.1"/>
    <property type="molecule type" value="Genomic_DNA"/>
</dbReference>
<reference evidence="4" key="1">
    <citation type="journal article" date="2010" name="BMC Genomics">
        <title>Clostridium sticklandii, a specialist in amino acid degradation:revisiting its metabolism through its genome sequence.</title>
        <authorList>
            <person name="Fonknechten N."/>
            <person name="Chaussonnerie S."/>
            <person name="Tricot S."/>
            <person name="Lajus A."/>
            <person name="Andreesen J.R."/>
            <person name="Perchat N."/>
            <person name="Pelletier E."/>
            <person name="Gouyvenoux M."/>
            <person name="Barbe V."/>
            <person name="Salanoubat M."/>
            <person name="Le Paslier D."/>
            <person name="Weissenbach J."/>
            <person name="Cohen G.N."/>
            <person name="Kreimeyer A."/>
        </authorList>
    </citation>
    <scope>NUCLEOTIDE SEQUENCE [LARGE SCALE GENOMIC DNA]</scope>
    <source>
        <strain evidence="4">ATCC 12662 / DSM 519 / JCM 1433 / CCUG 9281 / NCIMB 10654 / HF</strain>
    </source>
</reference>
<dbReference type="STRING" id="1511.CLOST_0560"/>
<dbReference type="InterPro" id="IPR001434">
    <property type="entry name" value="OmcB-like_DUF11"/>
</dbReference>
<dbReference type="Pfam" id="PF01345">
    <property type="entry name" value="DUF11"/>
    <property type="match status" value="1"/>
</dbReference>
<dbReference type="InterPro" id="IPR047589">
    <property type="entry name" value="DUF11_rpt"/>
</dbReference>
<evidence type="ECO:0000313" key="3">
    <source>
        <dbReference type="EMBL" id="CBH20686.1"/>
    </source>
</evidence>
<dbReference type="SMART" id="SM00327">
    <property type="entry name" value="VWA"/>
    <property type="match status" value="1"/>
</dbReference>
<name>E3PW71_ACESD</name>
<keyword evidence="4" id="KW-1185">Reference proteome</keyword>
<dbReference type="InterPro" id="IPR036465">
    <property type="entry name" value="vWFA_dom_sf"/>
</dbReference>
<feature type="compositionally biased region" description="Pro residues" evidence="1">
    <location>
        <begin position="168"/>
        <end position="181"/>
    </location>
</feature>
<dbReference type="NCBIfam" id="TIGR01451">
    <property type="entry name" value="B_ant_repeat"/>
    <property type="match status" value="1"/>
</dbReference>
<evidence type="ECO:0000313" key="4">
    <source>
        <dbReference type="Proteomes" id="UP000007041"/>
    </source>
</evidence>
<accession>E3PW71</accession>
<dbReference type="Gene3D" id="2.60.40.1170">
    <property type="entry name" value="Mu homology domain, subdomain B"/>
    <property type="match status" value="1"/>
</dbReference>
<feature type="compositionally biased region" description="Acidic residues" evidence="1">
    <location>
        <begin position="116"/>
        <end position="127"/>
    </location>
</feature>
<dbReference type="SUPFAM" id="SSF53300">
    <property type="entry name" value="vWA-like"/>
    <property type="match status" value="1"/>
</dbReference>
<dbReference type="eggNOG" id="COG2304">
    <property type="taxonomic scope" value="Bacteria"/>
</dbReference>
<feature type="domain" description="VWFA" evidence="2">
    <location>
        <begin position="401"/>
        <end position="609"/>
    </location>
</feature>
<evidence type="ECO:0000259" key="2">
    <source>
        <dbReference type="PROSITE" id="PS50234"/>
    </source>
</evidence>
<feature type="compositionally biased region" description="Acidic residues" evidence="1">
    <location>
        <begin position="42"/>
        <end position="51"/>
    </location>
</feature>
<proteinExistence type="predicted"/>